<dbReference type="OrthoDB" id="1022638at2759"/>
<protein>
    <submittedName>
        <fullName evidence="1">Uncharacterized protein</fullName>
    </submittedName>
</protein>
<dbReference type="EMBL" id="JAFJYH010000010">
    <property type="protein sequence ID" value="KAG4425432.1"/>
    <property type="molecule type" value="Genomic_DNA"/>
</dbReference>
<evidence type="ECO:0000313" key="1">
    <source>
        <dbReference type="EMBL" id="KAG4425432.1"/>
    </source>
</evidence>
<dbReference type="Proteomes" id="UP000664132">
    <property type="component" value="Unassembled WGS sequence"/>
</dbReference>
<proteinExistence type="predicted"/>
<organism evidence="1 2">
    <name type="scientific">Cadophora malorum</name>
    <dbReference type="NCBI Taxonomy" id="108018"/>
    <lineage>
        <taxon>Eukaryota</taxon>
        <taxon>Fungi</taxon>
        <taxon>Dikarya</taxon>
        <taxon>Ascomycota</taxon>
        <taxon>Pezizomycotina</taxon>
        <taxon>Leotiomycetes</taxon>
        <taxon>Helotiales</taxon>
        <taxon>Ploettnerulaceae</taxon>
        <taxon>Cadophora</taxon>
    </lineage>
</organism>
<accession>A0A8H7WIM2</accession>
<evidence type="ECO:0000313" key="2">
    <source>
        <dbReference type="Proteomes" id="UP000664132"/>
    </source>
</evidence>
<dbReference type="AlphaFoldDB" id="A0A8H7WIM2"/>
<comment type="caution">
    <text evidence="1">The sequence shown here is derived from an EMBL/GenBank/DDBJ whole genome shotgun (WGS) entry which is preliminary data.</text>
</comment>
<name>A0A8H7WIM2_9HELO</name>
<gene>
    <name evidence="1" type="ORF">IFR04_001351</name>
</gene>
<reference evidence="1" key="1">
    <citation type="submission" date="2021-02" db="EMBL/GenBank/DDBJ databases">
        <title>Genome sequence Cadophora malorum strain M34.</title>
        <authorList>
            <person name="Stefanovic E."/>
            <person name="Vu D."/>
            <person name="Scully C."/>
            <person name="Dijksterhuis J."/>
            <person name="Roader J."/>
            <person name="Houbraken J."/>
        </authorList>
    </citation>
    <scope>NUCLEOTIDE SEQUENCE</scope>
    <source>
        <strain evidence="1">M34</strain>
    </source>
</reference>
<keyword evidence="2" id="KW-1185">Reference proteome</keyword>
<sequence length="155" mass="17575">MDGHEESDTKDDAMKTPYGLFAKLFVLGEEYQMPRLRNHAIDAIIHRSEEEDSFAIRINPYVYADTCDDSLLRKVLVRLALHLYDKALISRAKNELCGGFIFDLALVSFDYLENQEESRTIDCSSPAIGFCGNYHVHTENSSGKCKVLKKYGVDS</sequence>